<dbReference type="AlphaFoldDB" id="A0A427XI77"/>
<feature type="region of interest" description="Disordered" evidence="1">
    <location>
        <begin position="429"/>
        <end position="453"/>
    </location>
</feature>
<evidence type="ECO:0000313" key="3">
    <source>
        <dbReference type="Proteomes" id="UP000279236"/>
    </source>
</evidence>
<organism evidence="2 3">
    <name type="scientific">Apiotrichum porosum</name>
    <dbReference type="NCBI Taxonomy" id="105984"/>
    <lineage>
        <taxon>Eukaryota</taxon>
        <taxon>Fungi</taxon>
        <taxon>Dikarya</taxon>
        <taxon>Basidiomycota</taxon>
        <taxon>Agaricomycotina</taxon>
        <taxon>Tremellomycetes</taxon>
        <taxon>Trichosporonales</taxon>
        <taxon>Trichosporonaceae</taxon>
        <taxon>Apiotrichum</taxon>
    </lineage>
</organism>
<feature type="region of interest" description="Disordered" evidence="1">
    <location>
        <begin position="1"/>
        <end position="220"/>
    </location>
</feature>
<feature type="compositionally biased region" description="Polar residues" evidence="1">
    <location>
        <begin position="43"/>
        <end position="53"/>
    </location>
</feature>
<dbReference type="Proteomes" id="UP000279236">
    <property type="component" value="Unassembled WGS sequence"/>
</dbReference>
<name>A0A427XI77_9TREE</name>
<gene>
    <name evidence="2" type="ORF">EHS24_002172</name>
</gene>
<dbReference type="EMBL" id="RSCE01000012">
    <property type="protein sequence ID" value="RSH78447.1"/>
    <property type="molecule type" value="Genomic_DNA"/>
</dbReference>
<feature type="compositionally biased region" description="Basic residues" evidence="1">
    <location>
        <begin position="125"/>
        <end position="137"/>
    </location>
</feature>
<evidence type="ECO:0000313" key="2">
    <source>
        <dbReference type="EMBL" id="RSH78447.1"/>
    </source>
</evidence>
<accession>A0A427XI77</accession>
<keyword evidence="3" id="KW-1185">Reference proteome</keyword>
<dbReference type="GeneID" id="39586715"/>
<feature type="compositionally biased region" description="Polar residues" evidence="1">
    <location>
        <begin position="12"/>
        <end position="26"/>
    </location>
</feature>
<comment type="caution">
    <text evidence="2">The sequence shown here is derived from an EMBL/GenBank/DDBJ whole genome shotgun (WGS) entry which is preliminary data.</text>
</comment>
<evidence type="ECO:0000256" key="1">
    <source>
        <dbReference type="SAM" id="MobiDB-lite"/>
    </source>
</evidence>
<dbReference type="RefSeq" id="XP_028473594.1">
    <property type="nucleotide sequence ID" value="XM_028617916.1"/>
</dbReference>
<sequence length="453" mass="49182">MAQPAPFGYPNSPYTPTSSYAATSVFASPPPMSPSARKRHATGSPTETGTSQPPDAKRRRPNLANGFGAMSISPRNSDTPAPGRWTPPPDATVHDGVDELLEPTQPPLDGDVGVEEIPERLHGGNGHHRLKRSRGWHRNSSFSSSTDPSEEEYESDATFRLPLRPTPPVQASAVEHPHDSPVQSYQSLDGPHVEVIDTPSKRKQRSTEGEPRAKRRRDVAPIEVDMEGLPEGSYGPGWYEPEKDRIVITSLSSPEGSPPPDTAHPYPFADDDGNGNGRTYSFNENRNLSQPGAHGFTISPSLLTHIINAQRNQSVQTPYVPGGERGLVLYRPIGTPAADNVVKEWHPGHHHTIPDPDGDRFEEVDDDEDLMAGSSTPIVGVAVDDMMSDSQMNGMNGMNGNNCNFGDYYGMDGGDSQMDGFMNMNGMEASAPQPPVTEEGYQWAPDDEAMDVE</sequence>
<proteinExistence type="predicted"/>
<protein>
    <submittedName>
        <fullName evidence="2">Uncharacterized protein</fullName>
    </submittedName>
</protein>
<dbReference type="OrthoDB" id="3364141at2759"/>
<reference evidence="2 3" key="1">
    <citation type="submission" date="2018-11" db="EMBL/GenBank/DDBJ databases">
        <title>Genome sequence of Apiotrichum porosum DSM 27194.</title>
        <authorList>
            <person name="Aliyu H."/>
            <person name="Gorte O."/>
            <person name="Ochsenreither K."/>
        </authorList>
    </citation>
    <scope>NUCLEOTIDE SEQUENCE [LARGE SCALE GENOMIC DNA]</scope>
    <source>
        <strain evidence="2 3">DSM 27194</strain>
    </source>
</reference>